<gene>
    <name evidence="2" type="ORF">CPAV1605_384</name>
</gene>
<evidence type="ECO:0000256" key="1">
    <source>
        <dbReference type="SAM" id="MobiDB-lite"/>
    </source>
</evidence>
<organism evidence="2">
    <name type="scientific">seawater metagenome</name>
    <dbReference type="NCBI Taxonomy" id="1561972"/>
    <lineage>
        <taxon>unclassified sequences</taxon>
        <taxon>metagenomes</taxon>
        <taxon>ecological metagenomes</taxon>
    </lineage>
</organism>
<dbReference type="PROSITE" id="PS50297">
    <property type="entry name" value="ANK_REP_REGION"/>
    <property type="match status" value="1"/>
</dbReference>
<evidence type="ECO:0000313" key="2">
    <source>
        <dbReference type="EMBL" id="VVU94659.1"/>
    </source>
</evidence>
<reference evidence="2" key="1">
    <citation type="submission" date="2019-09" db="EMBL/GenBank/DDBJ databases">
        <authorList>
            <person name="Needham M D."/>
        </authorList>
    </citation>
    <scope>NUCLEOTIDE SEQUENCE</scope>
</reference>
<protein>
    <submittedName>
        <fullName evidence="2">Uncharacterized protein</fullName>
    </submittedName>
</protein>
<dbReference type="SMART" id="SM00248">
    <property type="entry name" value="ANK"/>
    <property type="match status" value="2"/>
</dbReference>
<name>A0A5E8CJ64_9ZZZZ</name>
<feature type="compositionally biased region" description="Basic and acidic residues" evidence="1">
    <location>
        <begin position="177"/>
        <end position="198"/>
    </location>
</feature>
<dbReference type="InterPro" id="IPR036770">
    <property type="entry name" value="Ankyrin_rpt-contain_sf"/>
</dbReference>
<dbReference type="AlphaFoldDB" id="A0A5E8CJ64"/>
<proteinExistence type="predicted"/>
<dbReference type="SUPFAM" id="SSF48403">
    <property type="entry name" value="Ankyrin repeat"/>
    <property type="match status" value="1"/>
</dbReference>
<feature type="region of interest" description="Disordered" evidence="1">
    <location>
        <begin position="162"/>
        <end position="203"/>
    </location>
</feature>
<dbReference type="InterPro" id="IPR002110">
    <property type="entry name" value="Ankyrin_rpt"/>
</dbReference>
<sequence length="216" mass="25257">MSSTTFSTLSSLTSNESIFQDALNGNTNRVRNFINRNPTFNLNAYNENDRYKLTLLHIAIETNNLELVVFLLSKGAEYSIKNTYQKSSFDIALVSGNKLILDAILDKMEEEDQKEIKRLKQDNQFYSNRYNEQRKNINSLEDLNNQLTNTNSDLTRKLKRESESLRKEQNRNAFLHKNLESEKKRKREVESENNELKTKNKKLKLAVENLSNSLRK</sequence>
<dbReference type="Pfam" id="PF12796">
    <property type="entry name" value="Ank_2"/>
    <property type="match status" value="1"/>
</dbReference>
<accession>A0A5E8CJ64</accession>
<dbReference type="Gene3D" id="1.25.40.20">
    <property type="entry name" value="Ankyrin repeat-containing domain"/>
    <property type="match status" value="1"/>
</dbReference>
<dbReference type="PROSITE" id="PS50088">
    <property type="entry name" value="ANK_REPEAT"/>
    <property type="match status" value="1"/>
</dbReference>
<dbReference type="EMBL" id="CABVLZ010000002">
    <property type="protein sequence ID" value="VVU94659.1"/>
    <property type="molecule type" value="Genomic_DNA"/>
</dbReference>